<dbReference type="InterPro" id="IPR029063">
    <property type="entry name" value="SAM-dependent_MTases_sf"/>
</dbReference>
<dbReference type="AlphaFoldDB" id="A0A371BJN7"/>
<evidence type="ECO:0000256" key="1">
    <source>
        <dbReference type="ARBA" id="ARBA00022603"/>
    </source>
</evidence>
<dbReference type="PANTHER" id="PTHR13090">
    <property type="entry name" value="ARGININE-HYDROXYLASE NDUFAF5, MITOCHONDRIAL"/>
    <property type="match status" value="1"/>
</dbReference>
<keyword evidence="1 4" id="KW-0489">Methyltransferase</keyword>
<dbReference type="PANTHER" id="PTHR13090:SF1">
    <property type="entry name" value="ARGININE-HYDROXYLASE NDUFAF5, MITOCHONDRIAL"/>
    <property type="match status" value="1"/>
</dbReference>
<name>A0A371BJN7_9SPHN</name>
<dbReference type="InterPro" id="IPR050602">
    <property type="entry name" value="Malonyl-ACP_OMT"/>
</dbReference>
<keyword evidence="2 4" id="KW-0808">Transferase</keyword>
<comment type="caution">
    <text evidence="4">The sequence shown here is derived from an EMBL/GenBank/DDBJ whole genome shotgun (WGS) entry which is preliminary data.</text>
</comment>
<reference evidence="5" key="1">
    <citation type="submission" date="2018-08" db="EMBL/GenBank/DDBJ databases">
        <authorList>
            <person name="Kim S.-J."/>
            <person name="Jung G.-Y."/>
        </authorList>
    </citation>
    <scope>NUCLEOTIDE SEQUENCE [LARGE SCALE GENOMIC DNA]</scope>
    <source>
        <strain evidence="5">GY_G</strain>
    </source>
</reference>
<gene>
    <name evidence="4" type="ORF">DXH95_02155</name>
</gene>
<sequence length="274" mass="30004">MQQASPPEIFDRHRRRALQVRAMHRSQRRQFLWDILFDDVADRLACTTRDFESCLIIGPLACRAEELTAGKAGAVATLTIADEDRLDLSAEEYDLIIAAGTLDSVNDLPGALIQIRRSLRPDGLFLGAMFGAGTLTSLKKTMLTADGEKTTAHIHPQIELRSAADLLSRTGFALPVADKIGYDVRYSSWKTAVADLRDAGLGNCLAGHRRYLGRDYPQKLDMAWAQQAGDDAKVTERFEFIHLSGWAPSPDQPRPAARGSGKVSLATTLGKTGL</sequence>
<dbReference type="EMBL" id="QRGP01000001">
    <property type="protein sequence ID" value="RDV07798.1"/>
    <property type="molecule type" value="Genomic_DNA"/>
</dbReference>
<accession>A0A371BJN7</accession>
<feature type="compositionally biased region" description="Polar residues" evidence="3">
    <location>
        <begin position="265"/>
        <end position="274"/>
    </location>
</feature>
<dbReference type="Proteomes" id="UP000263833">
    <property type="component" value="Unassembled WGS sequence"/>
</dbReference>
<dbReference type="GO" id="GO:0008168">
    <property type="term" value="F:methyltransferase activity"/>
    <property type="evidence" value="ECO:0007669"/>
    <property type="project" value="UniProtKB-KW"/>
</dbReference>
<protein>
    <submittedName>
        <fullName evidence="4">Methyltransferase domain-containing protein</fullName>
    </submittedName>
</protein>
<keyword evidence="5" id="KW-1185">Reference proteome</keyword>
<dbReference type="OrthoDB" id="9793723at2"/>
<proteinExistence type="predicted"/>
<dbReference type="SUPFAM" id="SSF53335">
    <property type="entry name" value="S-adenosyl-L-methionine-dependent methyltransferases"/>
    <property type="match status" value="1"/>
</dbReference>
<evidence type="ECO:0000256" key="3">
    <source>
        <dbReference type="SAM" id="MobiDB-lite"/>
    </source>
</evidence>
<feature type="region of interest" description="Disordered" evidence="3">
    <location>
        <begin position="247"/>
        <end position="274"/>
    </location>
</feature>
<dbReference type="Pfam" id="PF13489">
    <property type="entry name" value="Methyltransf_23"/>
    <property type="match status" value="1"/>
</dbReference>
<evidence type="ECO:0000313" key="4">
    <source>
        <dbReference type="EMBL" id="RDV07798.1"/>
    </source>
</evidence>
<dbReference type="Gene3D" id="3.40.50.150">
    <property type="entry name" value="Vaccinia Virus protein VP39"/>
    <property type="match status" value="1"/>
</dbReference>
<evidence type="ECO:0000313" key="5">
    <source>
        <dbReference type="Proteomes" id="UP000263833"/>
    </source>
</evidence>
<organism evidence="4 5">
    <name type="scientific">Sphingorhabdus pulchriflava</name>
    <dbReference type="NCBI Taxonomy" id="2292257"/>
    <lineage>
        <taxon>Bacteria</taxon>
        <taxon>Pseudomonadati</taxon>
        <taxon>Pseudomonadota</taxon>
        <taxon>Alphaproteobacteria</taxon>
        <taxon>Sphingomonadales</taxon>
        <taxon>Sphingomonadaceae</taxon>
        <taxon>Sphingorhabdus</taxon>
    </lineage>
</organism>
<dbReference type="GO" id="GO:0032259">
    <property type="term" value="P:methylation"/>
    <property type="evidence" value="ECO:0007669"/>
    <property type="project" value="UniProtKB-KW"/>
</dbReference>
<evidence type="ECO:0000256" key="2">
    <source>
        <dbReference type="ARBA" id="ARBA00022679"/>
    </source>
</evidence>